<keyword evidence="3" id="KW-1185">Reference proteome</keyword>
<name>A0ABV1R742_9HYPH</name>
<dbReference type="Proteomes" id="UP001432995">
    <property type="component" value="Unassembled WGS sequence"/>
</dbReference>
<gene>
    <name evidence="2" type="ORF">ABS770_19910</name>
</gene>
<sequence length="52" mass="5829">MRILMPISFGDEVSLDCALQERGDSSTVVKIEIWARDRSEAYPENVTEGVLT</sequence>
<comment type="caution">
    <text evidence="2">The sequence shown here is derived from an EMBL/GenBank/DDBJ whole genome shotgun (WGS) entry which is preliminary data.</text>
</comment>
<dbReference type="InterPro" id="IPR006683">
    <property type="entry name" value="Thioestr_dom"/>
</dbReference>
<dbReference type="RefSeq" id="WP_350379950.1">
    <property type="nucleotide sequence ID" value="NZ_JBELQD010000025.1"/>
</dbReference>
<evidence type="ECO:0000313" key="3">
    <source>
        <dbReference type="Proteomes" id="UP001432995"/>
    </source>
</evidence>
<reference evidence="2" key="1">
    <citation type="submission" date="2024-06" db="EMBL/GenBank/DDBJ databases">
        <authorList>
            <person name="Campbell A.G."/>
        </authorList>
    </citation>
    <scope>NUCLEOTIDE SEQUENCE</scope>
    <source>
        <strain evidence="2">EM17</strain>
    </source>
</reference>
<accession>A0ABV1R742</accession>
<evidence type="ECO:0000313" key="2">
    <source>
        <dbReference type="EMBL" id="MER2290532.1"/>
    </source>
</evidence>
<proteinExistence type="predicted"/>
<protein>
    <submittedName>
        <fullName evidence="2">Hotdog domain-containing protein</fullName>
    </submittedName>
</protein>
<dbReference type="SUPFAM" id="SSF54637">
    <property type="entry name" value="Thioesterase/thiol ester dehydrase-isomerase"/>
    <property type="match status" value="1"/>
</dbReference>
<dbReference type="InterPro" id="IPR029069">
    <property type="entry name" value="HotDog_dom_sf"/>
</dbReference>
<feature type="domain" description="Thioesterase" evidence="1">
    <location>
        <begin position="6"/>
        <end position="40"/>
    </location>
</feature>
<dbReference type="Pfam" id="PF03061">
    <property type="entry name" value="4HBT"/>
    <property type="match status" value="1"/>
</dbReference>
<dbReference type="EMBL" id="JBELQD010000025">
    <property type="protein sequence ID" value="MER2290532.1"/>
    <property type="molecule type" value="Genomic_DNA"/>
</dbReference>
<organism evidence="2 3">
    <name type="scientific">Methylobacterium brachiatum</name>
    <dbReference type="NCBI Taxonomy" id="269660"/>
    <lineage>
        <taxon>Bacteria</taxon>
        <taxon>Pseudomonadati</taxon>
        <taxon>Pseudomonadota</taxon>
        <taxon>Alphaproteobacteria</taxon>
        <taxon>Hyphomicrobiales</taxon>
        <taxon>Methylobacteriaceae</taxon>
        <taxon>Methylobacterium</taxon>
    </lineage>
</organism>
<evidence type="ECO:0000259" key="1">
    <source>
        <dbReference type="Pfam" id="PF03061"/>
    </source>
</evidence>